<reference evidence="5" key="1">
    <citation type="submission" date="2022-03" db="EMBL/GenBank/DDBJ databases">
        <authorList>
            <person name="Legras J.-L."/>
            <person name="Devillers H."/>
            <person name="Grondin C."/>
        </authorList>
    </citation>
    <scope>NUCLEOTIDE SEQUENCE</scope>
    <source>
        <strain evidence="5">CLIB 1423</strain>
    </source>
</reference>
<dbReference type="OrthoDB" id="532630at2759"/>
<comment type="caution">
    <text evidence="5">The sequence shown here is derived from an EMBL/GenBank/DDBJ whole genome shotgun (WGS) entry which is preliminary data.</text>
</comment>
<keyword evidence="3" id="KW-0472">Membrane</keyword>
<feature type="coiled-coil region" evidence="4">
    <location>
        <begin position="49"/>
        <end position="79"/>
    </location>
</feature>
<dbReference type="EMBL" id="CAKXYY010000038">
    <property type="protein sequence ID" value="CAH2355911.1"/>
    <property type="molecule type" value="Genomic_DNA"/>
</dbReference>
<comment type="subcellular location">
    <subcellularLocation>
        <location evidence="3">Mitochondrion inner membrane</location>
    </subcellularLocation>
</comment>
<dbReference type="AlphaFoldDB" id="A0A9P0QVR8"/>
<protein>
    <recommendedName>
        <fullName evidence="3">COX assembly mitochondrial protein</fullName>
    </recommendedName>
</protein>
<name>A0A9P0QVR8_9ASCO</name>
<evidence type="ECO:0000313" key="5">
    <source>
        <dbReference type="EMBL" id="CAH2355911.1"/>
    </source>
</evidence>
<dbReference type="Proteomes" id="UP000837801">
    <property type="component" value="Unassembled WGS sequence"/>
</dbReference>
<accession>A0A9P0QVR8</accession>
<keyword evidence="2" id="KW-1015">Disulfide bond</keyword>
<proteinExistence type="inferred from homology"/>
<evidence type="ECO:0000256" key="3">
    <source>
        <dbReference type="RuleBase" id="RU364104"/>
    </source>
</evidence>
<evidence type="ECO:0000256" key="2">
    <source>
        <dbReference type="ARBA" id="ARBA00023157"/>
    </source>
</evidence>
<dbReference type="Pfam" id="PF08583">
    <property type="entry name" value="Cmc1"/>
    <property type="match status" value="1"/>
</dbReference>
<keyword evidence="3" id="KW-0143">Chaperone</keyword>
<evidence type="ECO:0000256" key="1">
    <source>
        <dbReference type="ARBA" id="ARBA00007347"/>
    </source>
</evidence>
<keyword evidence="4" id="KW-0175">Coiled coil</keyword>
<comment type="similarity">
    <text evidence="1 3">Belongs to the CMC family.</text>
</comment>
<evidence type="ECO:0000313" key="6">
    <source>
        <dbReference type="Proteomes" id="UP000837801"/>
    </source>
</evidence>
<evidence type="ECO:0000256" key="4">
    <source>
        <dbReference type="SAM" id="Coils"/>
    </source>
</evidence>
<organism evidence="5 6">
    <name type="scientific">[Candida] railenensis</name>
    <dbReference type="NCBI Taxonomy" id="45579"/>
    <lineage>
        <taxon>Eukaryota</taxon>
        <taxon>Fungi</taxon>
        <taxon>Dikarya</taxon>
        <taxon>Ascomycota</taxon>
        <taxon>Saccharomycotina</taxon>
        <taxon>Pichiomycetes</taxon>
        <taxon>Debaryomycetaceae</taxon>
        <taxon>Kurtzmaniella</taxon>
    </lineage>
</organism>
<comment type="function">
    <text evidence="3">Required for mitochondrial cytochrome c oxidase (COX) assembly and respiration.</text>
</comment>
<keyword evidence="6" id="KW-1185">Reference proteome</keyword>
<gene>
    <name evidence="5" type="ORF">CLIB1423_38S00342</name>
</gene>
<dbReference type="InterPro" id="IPR013892">
    <property type="entry name" value="Cyt_c_biogenesis_Cmc1-like"/>
</dbReference>
<keyword evidence="3" id="KW-0999">Mitochondrion inner membrane</keyword>
<keyword evidence="3" id="KW-0496">Mitochondrion</keyword>
<dbReference type="GO" id="GO:0005743">
    <property type="term" value="C:mitochondrial inner membrane"/>
    <property type="evidence" value="ECO:0007669"/>
    <property type="project" value="UniProtKB-SubCell"/>
</dbReference>
<sequence>MHPQLDRRRFESCEKLMDALEECHRKEFIMKAMGLCNFEKDEVAKCLHYVRTEDAKDRIRDSREKMKQQELRRKQKEEELYGKNGYLKKMIEREAEKKSK</sequence>